<dbReference type="RefSeq" id="WP_346819950.1">
    <property type="nucleotide sequence ID" value="NZ_JBDKWZ010000002.1"/>
</dbReference>
<reference evidence="1 2" key="1">
    <citation type="submission" date="2024-04" db="EMBL/GenBank/DDBJ databases">
        <title>Novel genus in family Flammeovirgaceae.</title>
        <authorList>
            <person name="Nguyen T.H."/>
            <person name="Vuong T.Q."/>
            <person name="Le H."/>
            <person name="Kim S.-G."/>
        </authorList>
    </citation>
    <scope>NUCLEOTIDE SEQUENCE [LARGE SCALE GENOMIC DNA]</scope>
    <source>
        <strain evidence="1 2">JCM 23209</strain>
    </source>
</reference>
<gene>
    <name evidence="1" type="ORF">AAG747_04550</name>
</gene>
<evidence type="ECO:0000313" key="2">
    <source>
        <dbReference type="Proteomes" id="UP001403385"/>
    </source>
</evidence>
<name>A0AAW9S2M3_9BACT</name>
<dbReference type="NCBIfam" id="TIGR04282">
    <property type="entry name" value="glyco_like_cofC"/>
    <property type="match status" value="1"/>
</dbReference>
<dbReference type="Proteomes" id="UP001403385">
    <property type="component" value="Unassembled WGS sequence"/>
</dbReference>
<organism evidence="1 2">
    <name type="scientific">Rapidithrix thailandica</name>
    <dbReference type="NCBI Taxonomy" id="413964"/>
    <lineage>
        <taxon>Bacteria</taxon>
        <taxon>Pseudomonadati</taxon>
        <taxon>Bacteroidota</taxon>
        <taxon>Cytophagia</taxon>
        <taxon>Cytophagales</taxon>
        <taxon>Flammeovirgaceae</taxon>
        <taxon>Rapidithrix</taxon>
    </lineage>
</organism>
<accession>A0AAW9S2M3</accession>
<dbReference type="PANTHER" id="PTHR36529">
    <property type="entry name" value="SLL1095 PROTEIN"/>
    <property type="match status" value="1"/>
</dbReference>
<keyword evidence="2" id="KW-1185">Reference proteome</keyword>
<dbReference type="InterPro" id="IPR029044">
    <property type="entry name" value="Nucleotide-diphossugar_trans"/>
</dbReference>
<dbReference type="AlphaFoldDB" id="A0AAW9S2M3"/>
<dbReference type="EMBL" id="JBDKWZ010000002">
    <property type="protein sequence ID" value="MEN7547164.1"/>
    <property type="molecule type" value="Genomic_DNA"/>
</dbReference>
<evidence type="ECO:0000313" key="1">
    <source>
        <dbReference type="EMBL" id="MEN7547164.1"/>
    </source>
</evidence>
<dbReference type="PANTHER" id="PTHR36529:SF1">
    <property type="entry name" value="GLYCOSYLTRANSFERASE"/>
    <property type="match status" value="1"/>
</dbReference>
<dbReference type="InterPro" id="IPR018641">
    <property type="entry name" value="Trfase_1_rSAM/seldom-assoc"/>
</dbReference>
<proteinExistence type="predicted"/>
<comment type="caution">
    <text evidence="1">The sequence shown here is derived from an EMBL/GenBank/DDBJ whole genome shotgun (WGS) entry which is preliminary data.</text>
</comment>
<dbReference type="SUPFAM" id="SSF53448">
    <property type="entry name" value="Nucleotide-diphospho-sugar transferases"/>
    <property type="match status" value="1"/>
</dbReference>
<dbReference type="Gene3D" id="3.90.550.10">
    <property type="entry name" value="Spore Coat Polysaccharide Biosynthesis Protein SpsA, Chain A"/>
    <property type="match status" value="1"/>
</dbReference>
<sequence>MCNSYLIVFVKNLEKGKVKTRLGKVVGDENALLVYQKLLKHTADQTQQLMCKKVVFYSESIEKKDLWLEGVYTKALQVGKTLGERMKNAFAFCFEQGADRVMVIGSDCPELSQSIIEEAFDRLESYDTVIGPAADGGYYLLGLNKPVPELFENIQWSTSSVLKDSLNILHKKNLSNYQLPVLSDLDTVEDLKRYADYYQLVKKK</sequence>
<dbReference type="Pfam" id="PF09837">
    <property type="entry name" value="DUF2064"/>
    <property type="match status" value="1"/>
</dbReference>
<protein>
    <submittedName>
        <fullName evidence="1">TIGR04282 family arsenosugar biosynthesis glycosyltransferase</fullName>
    </submittedName>
</protein>